<reference evidence="1 2" key="1">
    <citation type="submission" date="2019-02" db="EMBL/GenBank/DDBJ databases">
        <title>Deep-cultivation of Planctomycetes and their phenomic and genomic characterization uncovers novel biology.</title>
        <authorList>
            <person name="Wiegand S."/>
            <person name="Jogler M."/>
            <person name="Boedeker C."/>
            <person name="Pinto D."/>
            <person name="Vollmers J."/>
            <person name="Rivas-Marin E."/>
            <person name="Kohn T."/>
            <person name="Peeters S.H."/>
            <person name="Heuer A."/>
            <person name="Rast P."/>
            <person name="Oberbeckmann S."/>
            <person name="Bunk B."/>
            <person name="Jeske O."/>
            <person name="Meyerdierks A."/>
            <person name="Storesund J.E."/>
            <person name="Kallscheuer N."/>
            <person name="Luecker S."/>
            <person name="Lage O.M."/>
            <person name="Pohl T."/>
            <person name="Merkel B.J."/>
            <person name="Hornburger P."/>
            <person name="Mueller R.-W."/>
            <person name="Bruemmer F."/>
            <person name="Labrenz M."/>
            <person name="Spormann A.M."/>
            <person name="Op den Camp H."/>
            <person name="Overmann J."/>
            <person name="Amann R."/>
            <person name="Jetten M.S.M."/>
            <person name="Mascher T."/>
            <person name="Medema M.H."/>
            <person name="Devos D.P."/>
            <person name="Kaster A.-K."/>
            <person name="Ovreas L."/>
            <person name="Rohde M."/>
            <person name="Galperin M.Y."/>
            <person name="Jogler C."/>
        </authorList>
    </citation>
    <scope>NUCLEOTIDE SEQUENCE [LARGE SCALE GENOMIC DNA]</scope>
    <source>
        <strain evidence="1 2">Pan153</strain>
    </source>
</reference>
<gene>
    <name evidence="1" type="ORF">Pan153_17720</name>
</gene>
<sequence length="82" mass="9265">MRVCWTETGPAIFTMAHRNDLINVNGVLLSGGSQCLSERFPHPGTSYVIETDYVFGRKFEWEPQTAEPKINNILLLHSGIRC</sequence>
<name>A0A518FLH2_9PLAN</name>
<dbReference type="EMBL" id="CP036317">
    <property type="protein sequence ID" value="QDV17137.1"/>
    <property type="molecule type" value="Genomic_DNA"/>
</dbReference>
<dbReference type="AlphaFoldDB" id="A0A518FLH2"/>
<dbReference type="Proteomes" id="UP000320839">
    <property type="component" value="Chromosome"/>
</dbReference>
<proteinExistence type="predicted"/>
<accession>A0A518FLH2</accession>
<evidence type="ECO:0000313" key="2">
    <source>
        <dbReference type="Proteomes" id="UP000320839"/>
    </source>
</evidence>
<protein>
    <submittedName>
        <fullName evidence="1">Uncharacterized protein</fullName>
    </submittedName>
</protein>
<organism evidence="1 2">
    <name type="scientific">Gimesia panareensis</name>
    <dbReference type="NCBI Taxonomy" id="2527978"/>
    <lineage>
        <taxon>Bacteria</taxon>
        <taxon>Pseudomonadati</taxon>
        <taxon>Planctomycetota</taxon>
        <taxon>Planctomycetia</taxon>
        <taxon>Planctomycetales</taxon>
        <taxon>Planctomycetaceae</taxon>
        <taxon>Gimesia</taxon>
    </lineage>
</organism>
<evidence type="ECO:0000313" key="1">
    <source>
        <dbReference type="EMBL" id="QDV17137.1"/>
    </source>
</evidence>